<dbReference type="Proteomes" id="UP000198211">
    <property type="component" value="Unassembled WGS sequence"/>
</dbReference>
<evidence type="ECO:0000313" key="2">
    <source>
        <dbReference type="Proteomes" id="UP000198211"/>
    </source>
</evidence>
<evidence type="ECO:0000313" key="1">
    <source>
        <dbReference type="EMBL" id="OWZ10867.1"/>
    </source>
</evidence>
<comment type="caution">
    <text evidence="1">The sequence shown here is derived from an EMBL/GenBank/DDBJ whole genome shotgun (WGS) entry which is preliminary data.</text>
</comment>
<dbReference type="OrthoDB" id="95750at2759"/>
<name>A0A225W1H5_9STRA</name>
<organism evidence="1 2">
    <name type="scientific">Phytophthora megakarya</name>
    <dbReference type="NCBI Taxonomy" id="4795"/>
    <lineage>
        <taxon>Eukaryota</taxon>
        <taxon>Sar</taxon>
        <taxon>Stramenopiles</taxon>
        <taxon>Oomycota</taxon>
        <taxon>Peronosporomycetes</taxon>
        <taxon>Peronosporales</taxon>
        <taxon>Peronosporaceae</taxon>
        <taxon>Phytophthora</taxon>
    </lineage>
</organism>
<keyword evidence="2" id="KW-1185">Reference proteome</keyword>
<dbReference type="STRING" id="4795.A0A225W1H5"/>
<protein>
    <submittedName>
        <fullName evidence="1">Helitron helicase</fullName>
    </submittedName>
</protein>
<dbReference type="PANTHER" id="PTHR10492:SF57">
    <property type="entry name" value="ATP-DEPENDENT DNA HELICASE"/>
    <property type="match status" value="1"/>
</dbReference>
<gene>
    <name evidence="1" type="ORF">PHMEG_00016201</name>
</gene>
<dbReference type="GO" id="GO:0004386">
    <property type="term" value="F:helicase activity"/>
    <property type="evidence" value="ECO:0007669"/>
    <property type="project" value="UniProtKB-KW"/>
</dbReference>
<keyword evidence="1" id="KW-0547">Nucleotide-binding</keyword>
<dbReference type="PANTHER" id="PTHR10492">
    <property type="match status" value="1"/>
</dbReference>
<accession>A0A225W1H5</accession>
<dbReference type="AlphaFoldDB" id="A0A225W1H5"/>
<sequence length="215" mass="24279">MTCLSSVSQWCCQENSGRHYPVIPRAGPAETISASIKRSVLWTKFERLRLSINLRLVMEHTKRLQNLTPTTSKSHWNYFDPKNPDVLRINEKILQKLPGQSMVYQSVLCLDGDDELQRQEHSDLYPPALLNNISLSGIPPYKLKRKITNLNTKEGLYNGTRLRIIEFRANCMKASSITGGFSGKVVLIPRVTLISKTQVSRLNCGGSSSLFKSRS</sequence>
<keyword evidence="1" id="KW-0378">Hydrolase</keyword>
<keyword evidence="1" id="KW-0347">Helicase</keyword>
<dbReference type="EMBL" id="NBNE01002301">
    <property type="protein sequence ID" value="OWZ10867.1"/>
    <property type="molecule type" value="Genomic_DNA"/>
</dbReference>
<proteinExistence type="predicted"/>
<keyword evidence="1" id="KW-0067">ATP-binding</keyword>
<reference evidence="2" key="1">
    <citation type="submission" date="2017-03" db="EMBL/GenBank/DDBJ databases">
        <title>Phytopthora megakarya and P. palmivora, two closely related causual agents of cacao black pod achieved similar genome size and gene model numbers by different mechanisms.</title>
        <authorList>
            <person name="Ali S."/>
            <person name="Shao J."/>
            <person name="Larry D.J."/>
            <person name="Kronmiller B."/>
            <person name="Shen D."/>
            <person name="Strem M.D."/>
            <person name="Melnick R.L."/>
            <person name="Guiltinan M.J."/>
            <person name="Tyler B.M."/>
            <person name="Meinhardt L.W."/>
            <person name="Bailey B.A."/>
        </authorList>
    </citation>
    <scope>NUCLEOTIDE SEQUENCE [LARGE SCALE GENOMIC DNA]</scope>
    <source>
        <strain evidence="2">zdho120</strain>
    </source>
</reference>